<protein>
    <submittedName>
        <fullName evidence="1">Uncharacterized protein</fullName>
    </submittedName>
</protein>
<evidence type="ECO:0000313" key="1">
    <source>
        <dbReference type="EMBL" id="MCJ8209603.1"/>
    </source>
</evidence>
<name>A0A9X1X242_9SPHI</name>
<dbReference type="Proteomes" id="UP001139450">
    <property type="component" value="Unassembled WGS sequence"/>
</dbReference>
<organism evidence="1 2">
    <name type="scientific">Mucilaginibacter straminoryzae</name>
    <dbReference type="NCBI Taxonomy" id="2932774"/>
    <lineage>
        <taxon>Bacteria</taxon>
        <taxon>Pseudomonadati</taxon>
        <taxon>Bacteroidota</taxon>
        <taxon>Sphingobacteriia</taxon>
        <taxon>Sphingobacteriales</taxon>
        <taxon>Sphingobacteriaceae</taxon>
        <taxon>Mucilaginibacter</taxon>
    </lineage>
</organism>
<dbReference type="RefSeq" id="WP_245129439.1">
    <property type="nucleotide sequence ID" value="NZ_JALJEJ010000003.1"/>
</dbReference>
<comment type="caution">
    <text evidence="1">The sequence shown here is derived from an EMBL/GenBank/DDBJ whole genome shotgun (WGS) entry which is preliminary data.</text>
</comment>
<evidence type="ECO:0000313" key="2">
    <source>
        <dbReference type="Proteomes" id="UP001139450"/>
    </source>
</evidence>
<reference evidence="1" key="1">
    <citation type="submission" date="2022-04" db="EMBL/GenBank/DDBJ databases">
        <title>Mucilaginibacter sp. RS28 isolated from freshwater.</title>
        <authorList>
            <person name="Ko S.-R."/>
        </authorList>
    </citation>
    <scope>NUCLEOTIDE SEQUENCE</scope>
    <source>
        <strain evidence="1">RS28</strain>
    </source>
</reference>
<dbReference type="AlphaFoldDB" id="A0A9X1X242"/>
<gene>
    <name evidence="1" type="ORF">MUY27_07770</name>
</gene>
<accession>A0A9X1X242</accession>
<dbReference type="EMBL" id="JALJEJ010000003">
    <property type="protein sequence ID" value="MCJ8209603.1"/>
    <property type="molecule type" value="Genomic_DNA"/>
</dbReference>
<proteinExistence type="predicted"/>
<keyword evidence="2" id="KW-1185">Reference proteome</keyword>
<sequence length="145" mass="17287">MTSQIKRWPLTLDEEAEYICACITQYQKYYQGISIKLNANIASSCKSIEHDLLWPLLEDAFTCGIYGVKDPSVIFDIETQESKLIFSLRYKYDKHRRDERTAVTFLKFKEKLETSYPGRFVLCRKYQQDVYHLLLILNCYANYYY</sequence>